<dbReference type="InterPro" id="IPR016187">
    <property type="entry name" value="CTDL_fold"/>
</dbReference>
<dbReference type="SUPFAM" id="SSF52058">
    <property type="entry name" value="L domain-like"/>
    <property type="match status" value="1"/>
</dbReference>
<dbReference type="GO" id="GO:0016020">
    <property type="term" value="C:membrane"/>
    <property type="evidence" value="ECO:0007669"/>
    <property type="project" value="UniProtKB-SubCell"/>
</dbReference>
<reference evidence="8 9" key="1">
    <citation type="journal article" date="2023" name="Sci. Data">
        <title>Genome assembly of the Korean intertidal mud-creeper Batillaria attramentaria.</title>
        <authorList>
            <person name="Patra A.K."/>
            <person name="Ho P.T."/>
            <person name="Jun S."/>
            <person name="Lee S.J."/>
            <person name="Kim Y."/>
            <person name="Won Y.J."/>
        </authorList>
    </citation>
    <scope>NUCLEOTIDE SEQUENCE [LARGE SCALE GENOMIC DNA]</scope>
    <source>
        <strain evidence="8">Wonlab-2016</strain>
    </source>
</reference>
<evidence type="ECO:0008006" key="10">
    <source>
        <dbReference type="Google" id="ProtNLM"/>
    </source>
</evidence>
<dbReference type="PANTHER" id="PTHR24270">
    <property type="entry name" value="LOW-DENSITY LIPOPROTEIN RECEPTOR-RELATED"/>
    <property type="match status" value="1"/>
</dbReference>
<proteinExistence type="predicted"/>
<evidence type="ECO:0000256" key="7">
    <source>
        <dbReference type="PROSITE-ProRule" id="PRU00124"/>
    </source>
</evidence>
<feature type="disulfide bond" evidence="7">
    <location>
        <begin position="418"/>
        <end position="433"/>
    </location>
</feature>
<dbReference type="CDD" id="cd00112">
    <property type="entry name" value="LDLa"/>
    <property type="match status" value="2"/>
</dbReference>
<dbReference type="PRINTS" id="PR00261">
    <property type="entry name" value="LDLRECEPTOR"/>
</dbReference>
<feature type="non-terminal residue" evidence="8">
    <location>
        <position position="558"/>
    </location>
</feature>
<comment type="caution">
    <text evidence="8">The sequence shown here is derived from an EMBL/GenBank/DDBJ whole genome shotgun (WGS) entry which is preliminary data.</text>
</comment>
<feature type="non-terminal residue" evidence="8">
    <location>
        <position position="1"/>
    </location>
</feature>
<sequence length="558" mass="62495">RDVPNVEILKASSCGLRDIDLPRLDHLRELDISQNKIPALPKIQQRLPSLERLNVSSCRLSDISLVAMEHLKVLDLNNPLLNHLDAEFQSYLKTSGIHSLQYLFLSNTGITGIEADPFADMRKSGTGINVHLDITRNNITKVDENMHWTKFGVLKTSDISICCAYYSAVKKTDCRTGTERIFPEQCNASGRHVNSESIITDGLSSESPGCDVGWQLYESFCFRFVLPIHKISASKASNECREKFQAGLAALPTQASKQIAAHFMELSPHEELIVGLERFHVASDGLRHLYRFLWHWSQGGTAFDGPDFTTGLNCATYRPRASGNGLKTIDCQEEAEYAYVCSKKNSEKLRSESHTAFTLPTPSPRPTVNFPTTACEDDTFVHKFHFCRFTGRQASFTVKSSLFFYCRNGRRVHYTLTCDGVYDCGDRSDEEQCQAVRSEPLLTSSFLCTRQTQLVDKSYRCDGVPDCHDGSDEEKCDVCSQGLVLCGGFGCLPEHVCRNSRVLRPQSFVFLSENKTLQQVDFDKYGYPILSTVQACPDSHLECKGGYCIPTFLINNGV</sequence>
<protein>
    <recommendedName>
        <fullName evidence="10">C-type lectin domain-containing protein</fullName>
    </recommendedName>
</protein>
<dbReference type="InterPro" id="IPR016186">
    <property type="entry name" value="C-type_lectin-like/link_sf"/>
</dbReference>
<keyword evidence="6 7" id="KW-1015">Disulfide bond</keyword>
<dbReference type="SMART" id="SM00192">
    <property type="entry name" value="LDLa"/>
    <property type="match status" value="2"/>
</dbReference>
<comment type="caution">
    <text evidence="7">Lacks conserved residue(s) required for the propagation of feature annotation.</text>
</comment>
<dbReference type="InterPro" id="IPR001611">
    <property type="entry name" value="Leu-rich_rpt"/>
</dbReference>
<dbReference type="Pfam" id="PF00057">
    <property type="entry name" value="Ldl_recept_a"/>
    <property type="match status" value="2"/>
</dbReference>
<dbReference type="SUPFAM" id="SSF57424">
    <property type="entry name" value="LDL receptor-like module"/>
    <property type="match status" value="2"/>
</dbReference>
<keyword evidence="3" id="KW-0677">Repeat</keyword>
<dbReference type="InterPro" id="IPR036055">
    <property type="entry name" value="LDL_receptor-like_sf"/>
</dbReference>
<evidence type="ECO:0000256" key="4">
    <source>
        <dbReference type="ARBA" id="ARBA00022989"/>
    </source>
</evidence>
<dbReference type="InterPro" id="IPR032675">
    <property type="entry name" value="LRR_dom_sf"/>
</dbReference>
<name>A0ABD0KGQ1_9CAEN</name>
<evidence type="ECO:0000256" key="6">
    <source>
        <dbReference type="ARBA" id="ARBA00023157"/>
    </source>
</evidence>
<evidence type="ECO:0000256" key="2">
    <source>
        <dbReference type="ARBA" id="ARBA00022692"/>
    </source>
</evidence>
<feature type="disulfide bond" evidence="7">
    <location>
        <begin position="461"/>
        <end position="476"/>
    </location>
</feature>
<dbReference type="Gene3D" id="3.80.10.10">
    <property type="entry name" value="Ribonuclease Inhibitor"/>
    <property type="match status" value="1"/>
</dbReference>
<dbReference type="Gene3D" id="4.10.400.10">
    <property type="entry name" value="Low-density Lipoprotein Receptor"/>
    <property type="match status" value="2"/>
</dbReference>
<dbReference type="Proteomes" id="UP001519460">
    <property type="component" value="Unassembled WGS sequence"/>
</dbReference>
<keyword evidence="2" id="KW-0812">Transmembrane</keyword>
<dbReference type="PROSITE" id="PS51450">
    <property type="entry name" value="LRR"/>
    <property type="match status" value="1"/>
</dbReference>
<dbReference type="GO" id="GO:0016192">
    <property type="term" value="P:vesicle-mediated transport"/>
    <property type="evidence" value="ECO:0007669"/>
    <property type="project" value="UniProtKB-ARBA"/>
</dbReference>
<feature type="disulfide bond" evidence="7">
    <location>
        <begin position="406"/>
        <end position="424"/>
    </location>
</feature>
<keyword evidence="5" id="KW-0472">Membrane</keyword>
<keyword evidence="4" id="KW-1133">Transmembrane helix</keyword>
<keyword evidence="9" id="KW-1185">Reference proteome</keyword>
<dbReference type="InterPro" id="IPR002172">
    <property type="entry name" value="LDrepeatLR_classA_rpt"/>
</dbReference>
<dbReference type="EMBL" id="JACVVK020000180">
    <property type="protein sequence ID" value="KAK7486356.1"/>
    <property type="molecule type" value="Genomic_DNA"/>
</dbReference>
<evidence type="ECO:0000256" key="3">
    <source>
        <dbReference type="ARBA" id="ARBA00022737"/>
    </source>
</evidence>
<evidence type="ECO:0000256" key="5">
    <source>
        <dbReference type="ARBA" id="ARBA00023136"/>
    </source>
</evidence>
<comment type="subcellular location">
    <subcellularLocation>
        <location evidence="1">Membrane</location>
        <topology evidence="1">Single-pass membrane protein</topology>
    </subcellularLocation>
</comment>
<evidence type="ECO:0000313" key="9">
    <source>
        <dbReference type="Proteomes" id="UP001519460"/>
    </source>
</evidence>
<accession>A0ABD0KGQ1</accession>
<dbReference type="Gene3D" id="3.10.100.10">
    <property type="entry name" value="Mannose-Binding Protein A, subunit A"/>
    <property type="match status" value="1"/>
</dbReference>
<dbReference type="AlphaFoldDB" id="A0ABD0KGQ1"/>
<dbReference type="InterPro" id="IPR050685">
    <property type="entry name" value="LDLR"/>
</dbReference>
<evidence type="ECO:0000256" key="1">
    <source>
        <dbReference type="ARBA" id="ARBA00004167"/>
    </source>
</evidence>
<organism evidence="8 9">
    <name type="scientific">Batillaria attramentaria</name>
    <dbReference type="NCBI Taxonomy" id="370345"/>
    <lineage>
        <taxon>Eukaryota</taxon>
        <taxon>Metazoa</taxon>
        <taxon>Spiralia</taxon>
        <taxon>Lophotrochozoa</taxon>
        <taxon>Mollusca</taxon>
        <taxon>Gastropoda</taxon>
        <taxon>Caenogastropoda</taxon>
        <taxon>Sorbeoconcha</taxon>
        <taxon>Cerithioidea</taxon>
        <taxon>Batillariidae</taxon>
        <taxon>Batillaria</taxon>
    </lineage>
</organism>
<dbReference type="SUPFAM" id="SSF56436">
    <property type="entry name" value="C-type lectin-like"/>
    <property type="match status" value="1"/>
</dbReference>
<gene>
    <name evidence="8" type="ORF">BaRGS_00022404</name>
</gene>
<evidence type="ECO:0000313" key="8">
    <source>
        <dbReference type="EMBL" id="KAK7486356.1"/>
    </source>
</evidence>
<dbReference type="PROSITE" id="PS50068">
    <property type="entry name" value="LDLRA_2"/>
    <property type="match status" value="2"/>
</dbReference>